<proteinExistence type="predicted"/>
<dbReference type="AlphaFoldDB" id="A0A0X2NJ78"/>
<evidence type="ECO:0000313" key="3">
    <source>
        <dbReference type="EMBL" id="CUU64819.1"/>
    </source>
</evidence>
<sequence>MISPEPTDPTDPTVPNDPTDPASALPASISDERRQALNEKLTLAVGQGRIDLSEFSTISDAVWSVTDVGRFTRLEQLVTGKTAPPDDAEIDRLAQKAAPSPEDADATDAPATKPKGGISSFSTTINHFEATTVVPADHVPTQSTWFGDIALAGVIRLGEREGYRLIFGDLDLDLREATLTASTTCLRVNSVFGDIKLTVPPGVQVVNRMTLNFGDVKVSQRKGGPAPNYPGAPTVVLTGRTIFGDLHIRVAEPGERQGFWNWLAYG</sequence>
<protein>
    <submittedName>
        <fullName evidence="3">Cell wall-active antibiotics response protein (DUF2154)</fullName>
    </submittedName>
</protein>
<name>A0A0X2NJ78_9CORY</name>
<evidence type="ECO:0000313" key="4">
    <source>
        <dbReference type="Proteomes" id="UP000182498"/>
    </source>
</evidence>
<dbReference type="Proteomes" id="UP000182498">
    <property type="component" value="Unassembled WGS sequence"/>
</dbReference>
<dbReference type="EMBL" id="FAUH01000001">
    <property type="protein sequence ID" value="CUU64819.1"/>
    <property type="molecule type" value="Genomic_DNA"/>
</dbReference>
<dbReference type="RefSeq" id="WP_014010733.1">
    <property type="nucleotide sequence ID" value="NZ_FAUH01000001.1"/>
</dbReference>
<dbReference type="OMA" id="MHQPPTR"/>
<accession>A0A0X2NJ78</accession>
<feature type="domain" description="Cell wall-active antibiotics response LiaF-like C-terminal" evidence="2">
    <location>
        <begin position="164"/>
        <end position="222"/>
    </location>
</feature>
<dbReference type="Pfam" id="PF09922">
    <property type="entry name" value="LiaF-like_C"/>
    <property type="match status" value="1"/>
</dbReference>
<feature type="region of interest" description="Disordered" evidence="1">
    <location>
        <begin position="1"/>
        <end position="31"/>
    </location>
</feature>
<organism evidence="3 4">
    <name type="scientific">Corynebacterium variabile</name>
    <dbReference type="NCBI Taxonomy" id="1727"/>
    <lineage>
        <taxon>Bacteria</taxon>
        <taxon>Bacillati</taxon>
        <taxon>Actinomycetota</taxon>
        <taxon>Actinomycetes</taxon>
        <taxon>Mycobacteriales</taxon>
        <taxon>Corynebacteriaceae</taxon>
        <taxon>Corynebacterium</taxon>
    </lineage>
</organism>
<dbReference type="InterPro" id="IPR024425">
    <property type="entry name" value="LiaF-like_C"/>
</dbReference>
<evidence type="ECO:0000256" key="1">
    <source>
        <dbReference type="SAM" id="MobiDB-lite"/>
    </source>
</evidence>
<dbReference type="OrthoDB" id="4772576at2"/>
<dbReference type="PANTHER" id="PTHR40763:SF5">
    <property type="entry name" value="MEMBRANE PROTEIN"/>
    <property type="match status" value="1"/>
</dbReference>
<gene>
    <name evidence="3" type="ORF">CVAR292_00123</name>
</gene>
<keyword evidence="4" id="KW-1185">Reference proteome</keyword>
<evidence type="ECO:0000259" key="2">
    <source>
        <dbReference type="Pfam" id="PF09922"/>
    </source>
</evidence>
<feature type="compositionally biased region" description="Low complexity" evidence="1">
    <location>
        <begin position="97"/>
        <end position="111"/>
    </location>
</feature>
<feature type="region of interest" description="Disordered" evidence="1">
    <location>
        <begin position="95"/>
        <end position="116"/>
    </location>
</feature>
<feature type="compositionally biased region" description="Low complexity" evidence="1">
    <location>
        <begin position="10"/>
        <end position="21"/>
    </location>
</feature>
<reference evidence="4" key="1">
    <citation type="submission" date="2015-11" db="EMBL/GenBank/DDBJ databases">
        <authorList>
            <person name="Dugat-Bony E."/>
        </authorList>
    </citation>
    <scope>NUCLEOTIDE SEQUENCE [LARGE SCALE GENOMIC DNA]</scope>
    <source>
        <strain evidence="4">Mu292</strain>
    </source>
</reference>
<dbReference type="PANTHER" id="PTHR40763">
    <property type="entry name" value="MEMBRANE PROTEIN-RELATED"/>
    <property type="match status" value="1"/>
</dbReference>